<evidence type="ECO:0000313" key="13">
    <source>
        <dbReference type="Proteomes" id="UP000032360"/>
    </source>
</evidence>
<evidence type="ECO:0000256" key="7">
    <source>
        <dbReference type="ARBA" id="ARBA00022840"/>
    </source>
</evidence>
<comment type="subcellular location">
    <subcellularLocation>
        <location evidence="1">Cell membrane</location>
        <topology evidence="1">Peripheral membrane protein</topology>
    </subcellularLocation>
</comment>
<keyword evidence="5" id="KW-0997">Cell inner membrane</keyword>
<dbReference type="EC" id="3.6.3.-" evidence="12"/>
<comment type="similarity">
    <text evidence="2">Belongs to the ABC transporter superfamily.</text>
</comment>
<dbReference type="InterPro" id="IPR050388">
    <property type="entry name" value="ABC_Ni/Peptide_Import"/>
</dbReference>
<dbReference type="EMBL" id="JXYS01000085">
    <property type="protein sequence ID" value="KJF16385.1"/>
    <property type="molecule type" value="Genomic_DNA"/>
</dbReference>
<comment type="caution">
    <text evidence="12">The sequence shown here is derived from an EMBL/GenBank/DDBJ whole genome shotgun (WGS) entry which is preliminary data.</text>
</comment>
<evidence type="ECO:0000256" key="3">
    <source>
        <dbReference type="ARBA" id="ARBA00022448"/>
    </source>
</evidence>
<evidence type="ECO:0000313" key="12">
    <source>
        <dbReference type="EMBL" id="KJF16385.1"/>
    </source>
</evidence>
<accession>A0A0D8HEL1</accession>
<keyword evidence="8" id="KW-1278">Translocase</keyword>
<evidence type="ECO:0000256" key="2">
    <source>
        <dbReference type="ARBA" id="ARBA00005417"/>
    </source>
</evidence>
<dbReference type="GO" id="GO:0005886">
    <property type="term" value="C:plasma membrane"/>
    <property type="evidence" value="ECO:0007669"/>
    <property type="project" value="UniProtKB-SubCell"/>
</dbReference>
<dbReference type="SUPFAM" id="SSF52540">
    <property type="entry name" value="P-loop containing nucleoside triphosphate hydrolases"/>
    <property type="match status" value="2"/>
</dbReference>
<dbReference type="SMART" id="SM00382">
    <property type="entry name" value="AAA"/>
    <property type="match status" value="2"/>
</dbReference>
<dbReference type="PROSITE" id="PS50893">
    <property type="entry name" value="ABC_TRANSPORTER_2"/>
    <property type="match status" value="2"/>
</dbReference>
<feature type="domain" description="ABC transporter" evidence="11">
    <location>
        <begin position="23"/>
        <end position="263"/>
    </location>
</feature>
<dbReference type="InterPro" id="IPR027417">
    <property type="entry name" value="P-loop_NTPase"/>
</dbReference>
<dbReference type="CDD" id="cd03257">
    <property type="entry name" value="ABC_NikE_OppD_transporters"/>
    <property type="match status" value="2"/>
</dbReference>
<reference evidence="12 13" key="1">
    <citation type="submission" date="2015-01" db="EMBL/GenBank/DDBJ databases">
        <title>Draft genome of the acidophilic iron oxidizer Acidithrix ferrooxidans strain Py-F3.</title>
        <authorList>
            <person name="Poehlein A."/>
            <person name="Eisen S."/>
            <person name="Schloemann M."/>
            <person name="Johnson B.D."/>
            <person name="Daniel R."/>
            <person name="Muehling M."/>
        </authorList>
    </citation>
    <scope>NUCLEOTIDE SEQUENCE [LARGE SCALE GENOMIC DNA]</scope>
    <source>
        <strain evidence="12 13">Py-F3</strain>
    </source>
</reference>
<feature type="region of interest" description="Disordered" evidence="10">
    <location>
        <begin position="589"/>
        <end position="608"/>
    </location>
</feature>
<keyword evidence="9" id="KW-0472">Membrane</keyword>
<evidence type="ECO:0000256" key="9">
    <source>
        <dbReference type="ARBA" id="ARBA00023136"/>
    </source>
</evidence>
<keyword evidence="3" id="KW-0813">Transport</keyword>
<dbReference type="OrthoDB" id="8036461at2"/>
<dbReference type="STRING" id="1280514.AXFE_27650"/>
<dbReference type="NCBIfam" id="NF008453">
    <property type="entry name" value="PRK11308.1"/>
    <property type="match status" value="2"/>
</dbReference>
<dbReference type="GO" id="GO:0016887">
    <property type="term" value="F:ATP hydrolysis activity"/>
    <property type="evidence" value="ECO:0007669"/>
    <property type="project" value="InterPro"/>
</dbReference>
<dbReference type="InterPro" id="IPR013563">
    <property type="entry name" value="Oligopep_ABC_C"/>
</dbReference>
<dbReference type="GO" id="GO:0015833">
    <property type="term" value="P:peptide transport"/>
    <property type="evidence" value="ECO:0007669"/>
    <property type="project" value="InterPro"/>
</dbReference>
<keyword evidence="4" id="KW-1003">Cell membrane</keyword>
<dbReference type="InterPro" id="IPR003593">
    <property type="entry name" value="AAA+_ATPase"/>
</dbReference>
<dbReference type="Gene3D" id="3.40.50.300">
    <property type="entry name" value="P-loop containing nucleotide triphosphate hydrolases"/>
    <property type="match status" value="2"/>
</dbReference>
<dbReference type="GO" id="GO:0005524">
    <property type="term" value="F:ATP binding"/>
    <property type="evidence" value="ECO:0007669"/>
    <property type="project" value="UniProtKB-KW"/>
</dbReference>
<evidence type="ECO:0000256" key="5">
    <source>
        <dbReference type="ARBA" id="ARBA00022519"/>
    </source>
</evidence>
<dbReference type="Pfam" id="PF08352">
    <property type="entry name" value="oligo_HPY"/>
    <property type="match status" value="2"/>
</dbReference>
<dbReference type="InterPro" id="IPR003439">
    <property type="entry name" value="ABC_transporter-like_ATP-bd"/>
</dbReference>
<dbReference type="Proteomes" id="UP000032360">
    <property type="component" value="Unassembled WGS sequence"/>
</dbReference>
<evidence type="ECO:0000256" key="1">
    <source>
        <dbReference type="ARBA" id="ARBA00004202"/>
    </source>
</evidence>
<evidence type="ECO:0000256" key="6">
    <source>
        <dbReference type="ARBA" id="ARBA00022741"/>
    </source>
</evidence>
<evidence type="ECO:0000256" key="8">
    <source>
        <dbReference type="ARBA" id="ARBA00022967"/>
    </source>
</evidence>
<sequence>MEDTLVSPPDIQIARGNNEIASVVGLNVWLRRARQESHILKDVDLKIGKGEIVALVGESGSGKSVLGMTLLGLLPKSSRPRIEGEVSILGSKITSISQKELQGLRRHSLSAIFQDPMSSLNPSMKIASQMKEVTKELDRALFALRQVAIKEPESVLGRYPFELSGGQRQRVMIAMALAKEPALIVADEPTTALDVSVQAQILYLIKQLRADFGTGFLFVTHDLGVAAEIADTVVVLLAGRVLEKGPTKEILSFPAHPYTKELIASRLTMDQDQSLRLRTNPKDQFAGFSSDGCPYANRCENALDLCLVEFPGVSMVQDNWTIACHNPSPSPKAVAVEIKTMERRSDLDWNKKVVLEAIAIEKSFQSRTSRSGSRQVLTNVDLTLHQGEVVSLVGESGSGKSTFLRILAGLEKESSGTIIRHDDTMPKMVFQDSGSSLTPWLSVRELLKEALSSKTLSKAEIAKEVEDVAAKVDLSTQVLNSRAASLSGGQRQRVAIARCVISPPSVLLCDEPTSALDASLVAGALNLLLSLSESLEMAMVFVTHDLAVARYVSSRIMVMLGGRVVESGDSNEVCSNPLHPYTRMLLDSLPGERRGNSPQEALGRQPDISGVDNELSAVGCAFANRCPNAIEICRTTTPVATYISSNRYAACHLVKGGTK</sequence>
<evidence type="ECO:0000256" key="10">
    <source>
        <dbReference type="SAM" id="MobiDB-lite"/>
    </source>
</evidence>
<dbReference type="NCBIfam" id="TIGR01727">
    <property type="entry name" value="oligo_HPY"/>
    <property type="match status" value="2"/>
</dbReference>
<dbReference type="PANTHER" id="PTHR43297:SF14">
    <property type="entry name" value="ATPASE AAA-TYPE CORE DOMAIN-CONTAINING PROTEIN"/>
    <property type="match status" value="1"/>
</dbReference>
<keyword evidence="13" id="KW-1185">Reference proteome</keyword>
<protein>
    <submittedName>
        <fullName evidence="12">Glutathione import ATP-binding protein GsiA</fullName>
        <ecNumber evidence="12">3.6.3.-</ecNumber>
    </submittedName>
</protein>
<evidence type="ECO:0000259" key="11">
    <source>
        <dbReference type="PROSITE" id="PS50893"/>
    </source>
</evidence>
<dbReference type="InterPro" id="IPR017871">
    <property type="entry name" value="ABC_transporter-like_CS"/>
</dbReference>
<proteinExistence type="inferred from homology"/>
<keyword evidence="12" id="KW-0378">Hydrolase</keyword>
<keyword evidence="7 12" id="KW-0067">ATP-binding</keyword>
<gene>
    <name evidence="12" type="primary">gsiA1</name>
    <name evidence="12" type="ORF">AXFE_27650</name>
</gene>
<feature type="domain" description="ABC transporter" evidence="11">
    <location>
        <begin position="355"/>
        <end position="586"/>
    </location>
</feature>
<dbReference type="PANTHER" id="PTHR43297">
    <property type="entry name" value="OLIGOPEPTIDE TRANSPORT ATP-BINDING PROTEIN APPD"/>
    <property type="match status" value="1"/>
</dbReference>
<organism evidence="12 13">
    <name type="scientific">Acidithrix ferrooxidans</name>
    <dbReference type="NCBI Taxonomy" id="1280514"/>
    <lineage>
        <taxon>Bacteria</taxon>
        <taxon>Bacillati</taxon>
        <taxon>Actinomycetota</taxon>
        <taxon>Acidimicrobiia</taxon>
        <taxon>Acidimicrobiales</taxon>
        <taxon>Acidimicrobiaceae</taxon>
        <taxon>Acidithrix</taxon>
    </lineage>
</organism>
<dbReference type="AlphaFoldDB" id="A0A0D8HEL1"/>
<keyword evidence="6" id="KW-0547">Nucleotide-binding</keyword>
<dbReference type="Pfam" id="PF00005">
    <property type="entry name" value="ABC_tran"/>
    <property type="match status" value="2"/>
</dbReference>
<evidence type="ECO:0000256" key="4">
    <source>
        <dbReference type="ARBA" id="ARBA00022475"/>
    </source>
</evidence>
<dbReference type="PROSITE" id="PS00211">
    <property type="entry name" value="ABC_TRANSPORTER_1"/>
    <property type="match status" value="2"/>
</dbReference>
<dbReference type="RefSeq" id="WP_052606454.1">
    <property type="nucleotide sequence ID" value="NZ_JXYS01000085.1"/>
</dbReference>
<name>A0A0D8HEL1_9ACTN</name>